<dbReference type="EMBL" id="BLXT01008189">
    <property type="protein sequence ID" value="GFO46559.1"/>
    <property type="molecule type" value="Genomic_DNA"/>
</dbReference>
<accession>A0AAV4DRB5</accession>
<dbReference type="AlphaFoldDB" id="A0AAV4DRB5"/>
<name>A0AAV4DRB5_9GAST</name>
<gene>
    <name evidence="2" type="ORF">PoB_007306400</name>
</gene>
<sequence length="150" mass="16088">MFGCEARMGLTTSSLPVEVIAWKETEEDLLAVTPIRPDSDNNSLSFSQTDGLQTGSKLQVMKHQQRLYRVLLPVEHSSTSAQDTGDNVTSQPMKAGIFGMPTGPSSPTPTPSAYDVESPFSSGESEEHMGPLAPSPSEGHVFSAEIHRVA</sequence>
<feature type="region of interest" description="Disordered" evidence="1">
    <location>
        <begin position="77"/>
        <end position="150"/>
    </location>
</feature>
<comment type="caution">
    <text evidence="2">The sequence shown here is derived from an EMBL/GenBank/DDBJ whole genome shotgun (WGS) entry which is preliminary data.</text>
</comment>
<evidence type="ECO:0000313" key="2">
    <source>
        <dbReference type="EMBL" id="GFO46559.1"/>
    </source>
</evidence>
<dbReference type="Proteomes" id="UP000735302">
    <property type="component" value="Unassembled WGS sequence"/>
</dbReference>
<organism evidence="2 3">
    <name type="scientific">Plakobranchus ocellatus</name>
    <dbReference type="NCBI Taxonomy" id="259542"/>
    <lineage>
        <taxon>Eukaryota</taxon>
        <taxon>Metazoa</taxon>
        <taxon>Spiralia</taxon>
        <taxon>Lophotrochozoa</taxon>
        <taxon>Mollusca</taxon>
        <taxon>Gastropoda</taxon>
        <taxon>Heterobranchia</taxon>
        <taxon>Euthyneura</taxon>
        <taxon>Panpulmonata</taxon>
        <taxon>Sacoglossa</taxon>
        <taxon>Placobranchoidea</taxon>
        <taxon>Plakobranchidae</taxon>
        <taxon>Plakobranchus</taxon>
    </lineage>
</organism>
<evidence type="ECO:0000256" key="1">
    <source>
        <dbReference type="SAM" id="MobiDB-lite"/>
    </source>
</evidence>
<keyword evidence="3" id="KW-1185">Reference proteome</keyword>
<feature type="compositionally biased region" description="Polar residues" evidence="1">
    <location>
        <begin position="77"/>
        <end position="92"/>
    </location>
</feature>
<reference evidence="2 3" key="1">
    <citation type="journal article" date="2021" name="Elife">
        <title>Chloroplast acquisition without the gene transfer in kleptoplastic sea slugs, Plakobranchus ocellatus.</title>
        <authorList>
            <person name="Maeda T."/>
            <person name="Takahashi S."/>
            <person name="Yoshida T."/>
            <person name="Shimamura S."/>
            <person name="Takaki Y."/>
            <person name="Nagai Y."/>
            <person name="Toyoda A."/>
            <person name="Suzuki Y."/>
            <person name="Arimoto A."/>
            <person name="Ishii H."/>
            <person name="Satoh N."/>
            <person name="Nishiyama T."/>
            <person name="Hasebe M."/>
            <person name="Maruyama T."/>
            <person name="Minagawa J."/>
            <person name="Obokata J."/>
            <person name="Shigenobu S."/>
        </authorList>
    </citation>
    <scope>NUCLEOTIDE SEQUENCE [LARGE SCALE GENOMIC DNA]</scope>
</reference>
<evidence type="ECO:0000313" key="3">
    <source>
        <dbReference type="Proteomes" id="UP000735302"/>
    </source>
</evidence>
<proteinExistence type="predicted"/>
<protein>
    <submittedName>
        <fullName evidence="2">Uncharacterized protein</fullName>
    </submittedName>
</protein>